<name>A0A2X4WFX1_LEDLE</name>
<dbReference type="InterPro" id="IPR025695">
    <property type="entry name" value="DoxX-like"/>
</dbReference>
<keyword evidence="1" id="KW-0812">Transmembrane</keyword>
<feature type="transmembrane region" description="Helical" evidence="1">
    <location>
        <begin position="175"/>
        <end position="196"/>
    </location>
</feature>
<evidence type="ECO:0008006" key="4">
    <source>
        <dbReference type="Google" id="ProtNLM"/>
    </source>
</evidence>
<dbReference type="Proteomes" id="UP000249134">
    <property type="component" value="Chromosome 1"/>
</dbReference>
<feature type="transmembrane region" description="Helical" evidence="1">
    <location>
        <begin position="243"/>
        <end position="261"/>
    </location>
</feature>
<keyword evidence="1" id="KW-1133">Transmembrane helix</keyword>
<dbReference type="STRING" id="1348624.GCA_001591545_02401"/>
<sequence length="303" mass="35437">MNFVKSKPIYVEVPIKTDIDTLWNATQNPDLHEQWDLRFSSITYIPKLENEVQEFLYKTKIGFGLEIAGWGKSVGSYHAENGSRVSSLHFGTDQKISIIHEGRGYWKYEPNNKSIHFLTEYNYDVNFGRIGSFFDHIIFRPLIGWATALSFDVLKRWLEKGESPRSQYIRFFSSWLITILFFFIWLYHGLIPKIIFTHPDEIYMLQNFISLNMHQAHMITILIGIVEILFGLTLLIYRHKRKLFTLQMFAFPFLATSALIANTDYLAHPFTPLTFNLALFVLSILGFIFNKDIPSAKSCKRKR</sequence>
<dbReference type="AlphaFoldDB" id="A0A2X4WFX1"/>
<keyword evidence="1" id="KW-0472">Membrane</keyword>
<feature type="transmembrane region" description="Helical" evidence="1">
    <location>
        <begin position="216"/>
        <end position="236"/>
    </location>
</feature>
<keyword evidence="3" id="KW-1185">Reference proteome</keyword>
<evidence type="ECO:0000256" key="1">
    <source>
        <dbReference type="SAM" id="Phobius"/>
    </source>
</evidence>
<organism evidence="2 3">
    <name type="scientific">Lederbergia lenta</name>
    <name type="common">Bacillus lentus</name>
    <dbReference type="NCBI Taxonomy" id="1467"/>
    <lineage>
        <taxon>Bacteria</taxon>
        <taxon>Bacillati</taxon>
        <taxon>Bacillota</taxon>
        <taxon>Bacilli</taxon>
        <taxon>Bacillales</taxon>
        <taxon>Bacillaceae</taxon>
        <taxon>Lederbergia</taxon>
    </lineage>
</organism>
<accession>A0A2X4WFX1</accession>
<dbReference type="KEGG" id="blen:NCTC4824_03378"/>
<reference evidence="2 3" key="1">
    <citation type="submission" date="2018-06" db="EMBL/GenBank/DDBJ databases">
        <authorList>
            <consortium name="Pathogen Informatics"/>
            <person name="Doyle S."/>
        </authorList>
    </citation>
    <scope>NUCLEOTIDE SEQUENCE [LARGE SCALE GENOMIC DNA]</scope>
    <source>
        <strain evidence="2 3">NCTC4824</strain>
    </source>
</reference>
<dbReference type="Pfam" id="PF13781">
    <property type="entry name" value="DoxX_3"/>
    <property type="match status" value="1"/>
</dbReference>
<evidence type="ECO:0000313" key="2">
    <source>
        <dbReference type="EMBL" id="SQI61709.1"/>
    </source>
</evidence>
<gene>
    <name evidence="2" type="ORF">NCTC4824_03378</name>
</gene>
<proteinExistence type="predicted"/>
<evidence type="ECO:0000313" key="3">
    <source>
        <dbReference type="Proteomes" id="UP000249134"/>
    </source>
</evidence>
<dbReference type="EMBL" id="LS483476">
    <property type="protein sequence ID" value="SQI61709.1"/>
    <property type="molecule type" value="Genomic_DNA"/>
</dbReference>
<feature type="transmembrane region" description="Helical" evidence="1">
    <location>
        <begin position="273"/>
        <end position="293"/>
    </location>
</feature>
<protein>
    <recommendedName>
        <fullName evidence="4">DoxX-like family protein</fullName>
    </recommendedName>
</protein>